<evidence type="ECO:0000313" key="2">
    <source>
        <dbReference type="EMBL" id="KAJ8956106.1"/>
    </source>
</evidence>
<organism evidence="2 3">
    <name type="scientific">Aromia moschata</name>
    <dbReference type="NCBI Taxonomy" id="1265417"/>
    <lineage>
        <taxon>Eukaryota</taxon>
        <taxon>Metazoa</taxon>
        <taxon>Ecdysozoa</taxon>
        <taxon>Arthropoda</taxon>
        <taxon>Hexapoda</taxon>
        <taxon>Insecta</taxon>
        <taxon>Pterygota</taxon>
        <taxon>Neoptera</taxon>
        <taxon>Endopterygota</taxon>
        <taxon>Coleoptera</taxon>
        <taxon>Polyphaga</taxon>
        <taxon>Cucujiformia</taxon>
        <taxon>Chrysomeloidea</taxon>
        <taxon>Cerambycidae</taxon>
        <taxon>Cerambycinae</taxon>
        <taxon>Callichromatini</taxon>
        <taxon>Aromia</taxon>
    </lineage>
</organism>
<dbReference type="AlphaFoldDB" id="A0AAV8YVN3"/>
<gene>
    <name evidence="2" type="ORF">NQ318_016560</name>
</gene>
<feature type="region of interest" description="Disordered" evidence="1">
    <location>
        <begin position="98"/>
        <end position="117"/>
    </location>
</feature>
<feature type="compositionally biased region" description="Basic and acidic residues" evidence="1">
    <location>
        <begin position="99"/>
        <end position="117"/>
    </location>
</feature>
<feature type="region of interest" description="Disordered" evidence="1">
    <location>
        <begin position="168"/>
        <end position="201"/>
    </location>
</feature>
<reference evidence="2" key="1">
    <citation type="journal article" date="2023" name="Insect Mol. Biol.">
        <title>Genome sequencing provides insights into the evolution of gene families encoding plant cell wall-degrading enzymes in longhorned beetles.</title>
        <authorList>
            <person name="Shin N.R."/>
            <person name="Okamura Y."/>
            <person name="Kirsch R."/>
            <person name="Pauchet Y."/>
        </authorList>
    </citation>
    <scope>NUCLEOTIDE SEQUENCE</scope>
    <source>
        <strain evidence="2">AMC_N1</strain>
    </source>
</reference>
<feature type="compositionally biased region" description="Basic and acidic residues" evidence="1">
    <location>
        <begin position="189"/>
        <end position="201"/>
    </location>
</feature>
<comment type="caution">
    <text evidence="2">The sequence shown here is derived from an EMBL/GenBank/DDBJ whole genome shotgun (WGS) entry which is preliminary data.</text>
</comment>
<keyword evidence="3" id="KW-1185">Reference proteome</keyword>
<name>A0AAV8YVN3_9CUCU</name>
<proteinExistence type="predicted"/>
<feature type="compositionally biased region" description="Polar residues" evidence="1">
    <location>
        <begin position="179"/>
        <end position="188"/>
    </location>
</feature>
<accession>A0AAV8YVN3</accession>
<evidence type="ECO:0000313" key="3">
    <source>
        <dbReference type="Proteomes" id="UP001162162"/>
    </source>
</evidence>
<sequence length="201" mass="22372">MLNNLLHAFTILGSRSFIIPDELPSILSVIYSNIPTVKKGTDSRFGWGFRLGDRADFQVITELGPQIYTQPLGNQGDGSGNNKRNALNNLANTLYAQRQQDKKIKQEQSNDAKPDTDAAKWLKTWSKSMNKNKENEALPMEPKPGLGIGEIDAKSVIPEDSVLLELEQKKKKSQKIKVASSTEQPKTTTFKEDALTNVDKN</sequence>
<evidence type="ECO:0000256" key="1">
    <source>
        <dbReference type="SAM" id="MobiDB-lite"/>
    </source>
</evidence>
<dbReference type="Proteomes" id="UP001162162">
    <property type="component" value="Unassembled WGS sequence"/>
</dbReference>
<protein>
    <submittedName>
        <fullName evidence="2">Uncharacterized protein</fullName>
    </submittedName>
</protein>
<dbReference type="EMBL" id="JAPWTK010000033">
    <property type="protein sequence ID" value="KAJ8956106.1"/>
    <property type="molecule type" value="Genomic_DNA"/>
</dbReference>